<feature type="signal peptide" evidence="1">
    <location>
        <begin position="1"/>
        <end position="24"/>
    </location>
</feature>
<evidence type="ECO:0000313" key="2">
    <source>
        <dbReference type="EMBL" id="XBS71210.1"/>
    </source>
</evidence>
<evidence type="ECO:0000256" key="1">
    <source>
        <dbReference type="SAM" id="SignalP"/>
    </source>
</evidence>
<dbReference type="PROSITE" id="PS51257">
    <property type="entry name" value="PROKAR_LIPOPROTEIN"/>
    <property type="match status" value="1"/>
</dbReference>
<dbReference type="Pfam" id="PF07233">
    <property type="entry name" value="DUF1425"/>
    <property type="match status" value="1"/>
</dbReference>
<reference evidence="2" key="1">
    <citation type="submission" date="2024-06" db="EMBL/GenBank/DDBJ databases">
        <authorList>
            <person name="Coelho C."/>
            <person name="Bento M."/>
            <person name="Garcia E."/>
            <person name="Camelo A."/>
            <person name="Brandao I."/>
            <person name="Espirito Santo C."/>
            <person name="Trovao J."/>
            <person name="Verissimo A."/>
            <person name="Costa J."/>
            <person name="Tiago I."/>
        </authorList>
    </citation>
    <scope>NUCLEOTIDE SEQUENCE</scope>
    <source>
        <strain evidence="2">KWT182</strain>
    </source>
</reference>
<dbReference type="EMBL" id="CP157947">
    <property type="protein sequence ID" value="XBS71210.1"/>
    <property type="molecule type" value="Genomic_DNA"/>
</dbReference>
<gene>
    <name evidence="2" type="ORF">ABK905_09770</name>
</gene>
<name>A0AAU7QD95_9GAMM</name>
<proteinExistence type="predicted"/>
<accession>A0AAU7QD95</accession>
<sequence length="133" mass="14520">MRLLRFAPSLLTCLLLAASCSSSHKTLMINSRQSLVMDPSVLTAGITAGSPSIDEVQGQQRAAADLHNDQAHSVTVHYRFYWYDRQGLDILPYAGIQTMTLPPPRRDGNGGFHYRQSRGAAGAPVSLNLILPE</sequence>
<feature type="chain" id="PRO_5043526395" evidence="1">
    <location>
        <begin position="25"/>
        <end position="133"/>
    </location>
</feature>
<organism evidence="2">
    <name type="scientific">Acerihabitans sp. KWT182</name>
    <dbReference type="NCBI Taxonomy" id="3157919"/>
    <lineage>
        <taxon>Bacteria</taxon>
        <taxon>Pseudomonadati</taxon>
        <taxon>Pseudomonadota</taxon>
        <taxon>Gammaproteobacteria</taxon>
        <taxon>Enterobacterales</taxon>
        <taxon>Pectobacteriaceae</taxon>
        <taxon>Acerihabitans</taxon>
    </lineage>
</organism>
<dbReference type="Gene3D" id="2.60.40.3230">
    <property type="match status" value="1"/>
</dbReference>
<protein>
    <submittedName>
        <fullName evidence="2">DUF1425 domain-containing protein</fullName>
    </submittedName>
</protein>
<dbReference type="CDD" id="cd09030">
    <property type="entry name" value="DUF1425"/>
    <property type="match status" value="1"/>
</dbReference>
<dbReference type="AlphaFoldDB" id="A0AAU7QD95"/>
<dbReference type="InterPro" id="IPR038483">
    <property type="entry name" value="YcfL-like_sf"/>
</dbReference>
<keyword evidence="1" id="KW-0732">Signal</keyword>
<dbReference type="InterPro" id="IPR010824">
    <property type="entry name" value="DUF1425"/>
</dbReference>